<feature type="domain" description="PspC-related ToastRack" evidence="4">
    <location>
        <begin position="188"/>
        <end position="288"/>
    </location>
</feature>
<feature type="compositionally biased region" description="Acidic residues" evidence="1">
    <location>
        <begin position="347"/>
        <end position="356"/>
    </location>
</feature>
<accession>A0A2W5EFM7</accession>
<feature type="transmembrane region" description="Helical" evidence="2">
    <location>
        <begin position="77"/>
        <end position="99"/>
    </location>
</feature>
<comment type="caution">
    <text evidence="5">The sequence shown here is derived from an EMBL/GenBank/DDBJ whole genome shotgun (WGS) entry which is preliminary data.</text>
</comment>
<protein>
    <submittedName>
        <fullName evidence="5">Uncharacterized protein</fullName>
    </submittedName>
</protein>
<feature type="region of interest" description="Disordered" evidence="1">
    <location>
        <begin position="1"/>
        <end position="21"/>
    </location>
</feature>
<dbReference type="EMBL" id="QFOI01000572">
    <property type="protein sequence ID" value="PZP40854.1"/>
    <property type="molecule type" value="Genomic_DNA"/>
</dbReference>
<reference evidence="5 6" key="1">
    <citation type="submission" date="2017-11" db="EMBL/GenBank/DDBJ databases">
        <title>Infants hospitalized years apart are colonized by the same room-sourced microbial strains.</title>
        <authorList>
            <person name="Brooks B."/>
            <person name="Olm M.R."/>
            <person name="Firek B.A."/>
            <person name="Baker R."/>
            <person name="Thomas B.C."/>
            <person name="Morowitz M.J."/>
            <person name="Banfield J.F."/>
        </authorList>
    </citation>
    <scope>NUCLEOTIDE SEQUENCE [LARGE SCALE GENOMIC DNA]</scope>
    <source>
        <strain evidence="5">S2_009_000_R2_76</strain>
    </source>
</reference>
<name>A0A2W5EFM7_9SPHI</name>
<dbReference type="InterPro" id="IPR054319">
    <property type="entry name" value="PspC-rel_ToastRack"/>
</dbReference>
<evidence type="ECO:0000256" key="1">
    <source>
        <dbReference type="SAM" id="MobiDB-lite"/>
    </source>
</evidence>
<feature type="domain" description="PspC-related transmembrane region" evidence="3">
    <location>
        <begin position="29"/>
        <end position="136"/>
    </location>
</feature>
<keyword evidence="2" id="KW-0472">Membrane</keyword>
<dbReference type="Pfam" id="PF22571">
    <property type="entry name" value="LiaI-LiaF-TM_PspC"/>
    <property type="match status" value="1"/>
</dbReference>
<feature type="transmembrane region" description="Helical" evidence="2">
    <location>
        <begin position="111"/>
        <end position="134"/>
    </location>
</feature>
<proteinExistence type="predicted"/>
<feature type="non-terminal residue" evidence="5">
    <location>
        <position position="1"/>
    </location>
</feature>
<evidence type="ECO:0000313" key="6">
    <source>
        <dbReference type="Proteomes" id="UP000249645"/>
    </source>
</evidence>
<sequence>NGFEQADNQNTQSQNFASIPQQKERKSGIPIFLKVIGYILLGLIVTPILLSLFCVGIGFMAVLPATDFVLKSGWENVLAWGTILFFIWVPIIAIILWFFRLITNSKKGSGAIRGSFIGLWIIGWICFFGLFSFVGKDFSSSAYTTPSSFDYKDKNVKTMVVTAHQKDEYSNWDDQEDFNDFLRYFGNDSIKIPNVALRIETSKDNNYHVESVAYSNGSTKEEATTLASKIVYSLDQKDSLLFIPTDFFINRSDKFRNQRIMIKIFVPIGKQIIVKGNTHINNNININIGPAGIHKNTWENSDNYWEADQLYVMTAEGLKPVELKKEDNVEEKNDTQKESSQNKNQTDDEDKDDNTDESTTLVKKAPSNNSSTSSNKKFTFFSVASLLLNKFFL</sequence>
<organism evidence="5 6">
    <name type="scientific">Pseudopedobacter saltans</name>
    <dbReference type="NCBI Taxonomy" id="151895"/>
    <lineage>
        <taxon>Bacteria</taxon>
        <taxon>Pseudomonadati</taxon>
        <taxon>Bacteroidota</taxon>
        <taxon>Sphingobacteriia</taxon>
        <taxon>Sphingobacteriales</taxon>
        <taxon>Sphingobacteriaceae</taxon>
        <taxon>Pseudopedobacter</taxon>
    </lineage>
</organism>
<dbReference type="InterPro" id="IPR054321">
    <property type="entry name" value="PspC-rel_TM"/>
</dbReference>
<feature type="transmembrane region" description="Helical" evidence="2">
    <location>
        <begin position="35"/>
        <end position="65"/>
    </location>
</feature>
<dbReference type="Pfam" id="PF22744">
    <property type="entry name" value="Toast-rack_PspC-Cterm"/>
    <property type="match status" value="1"/>
</dbReference>
<gene>
    <name evidence="5" type="ORF">DI598_18945</name>
</gene>
<evidence type="ECO:0000259" key="4">
    <source>
        <dbReference type="Pfam" id="PF22744"/>
    </source>
</evidence>
<feature type="region of interest" description="Disordered" evidence="1">
    <location>
        <begin position="322"/>
        <end position="375"/>
    </location>
</feature>
<keyword evidence="2" id="KW-1133">Transmembrane helix</keyword>
<feature type="compositionally biased region" description="Basic and acidic residues" evidence="1">
    <location>
        <begin position="322"/>
        <end position="337"/>
    </location>
</feature>
<evidence type="ECO:0000256" key="2">
    <source>
        <dbReference type="SAM" id="Phobius"/>
    </source>
</evidence>
<evidence type="ECO:0000259" key="3">
    <source>
        <dbReference type="Pfam" id="PF22571"/>
    </source>
</evidence>
<keyword evidence="2" id="KW-0812">Transmembrane</keyword>
<dbReference type="AlphaFoldDB" id="A0A2W5EFM7"/>
<evidence type="ECO:0000313" key="5">
    <source>
        <dbReference type="EMBL" id="PZP40854.1"/>
    </source>
</evidence>
<dbReference type="Proteomes" id="UP000249645">
    <property type="component" value="Unassembled WGS sequence"/>
</dbReference>